<dbReference type="HOGENOM" id="CLU_049865_0_0_0"/>
<dbReference type="NCBIfam" id="NF002060">
    <property type="entry name" value="PRK00892.1"/>
    <property type="match status" value="1"/>
</dbReference>
<name>E8T305_THEA1</name>
<dbReference type="InterPro" id="IPR020573">
    <property type="entry name" value="UDP_GlcNAc_AcTrfase_non-rep"/>
</dbReference>
<dbReference type="PANTHER" id="PTHR43378:SF2">
    <property type="entry name" value="UDP-3-O-ACYLGLUCOSAMINE N-ACYLTRANSFERASE 1, MITOCHONDRIAL-RELATED"/>
    <property type="match status" value="1"/>
</dbReference>
<evidence type="ECO:0000256" key="7">
    <source>
        <dbReference type="HAMAP-Rule" id="MF_00523"/>
    </source>
</evidence>
<evidence type="ECO:0000313" key="10">
    <source>
        <dbReference type="Proteomes" id="UP000006362"/>
    </source>
</evidence>
<dbReference type="Gene3D" id="2.160.10.10">
    <property type="entry name" value="Hexapeptide repeat proteins"/>
    <property type="match status" value="1"/>
</dbReference>
<organism evidence="9 10">
    <name type="scientific">Thermovibrio ammonificans (strain DSM 15698 / JCM 12110 / HB-1)</name>
    <dbReference type="NCBI Taxonomy" id="648996"/>
    <lineage>
        <taxon>Bacteria</taxon>
        <taxon>Pseudomonadati</taxon>
        <taxon>Aquificota</taxon>
        <taxon>Aquificia</taxon>
        <taxon>Desulfurobacteriales</taxon>
        <taxon>Desulfurobacteriaceae</taxon>
        <taxon>Thermovibrio</taxon>
    </lineage>
</organism>
<dbReference type="CDD" id="cd03352">
    <property type="entry name" value="LbH_LpxD"/>
    <property type="match status" value="1"/>
</dbReference>
<dbReference type="UniPathway" id="UPA00973"/>
<dbReference type="GO" id="GO:0009245">
    <property type="term" value="P:lipid A biosynthetic process"/>
    <property type="evidence" value="ECO:0007669"/>
    <property type="project" value="UniProtKB-UniRule"/>
</dbReference>
<comment type="catalytic activity">
    <reaction evidence="7">
        <text>a UDP-3-O-[(3R)-3-hydroxyacyl]-alpha-D-glucosamine + a (3R)-hydroxyacyl-[ACP] = a UDP-2-N,3-O-bis[(3R)-3-hydroxyacyl]-alpha-D-glucosamine + holo-[ACP] + H(+)</text>
        <dbReference type="Rhea" id="RHEA:53836"/>
        <dbReference type="Rhea" id="RHEA-COMP:9685"/>
        <dbReference type="Rhea" id="RHEA-COMP:9945"/>
        <dbReference type="ChEBI" id="CHEBI:15378"/>
        <dbReference type="ChEBI" id="CHEBI:64479"/>
        <dbReference type="ChEBI" id="CHEBI:78827"/>
        <dbReference type="ChEBI" id="CHEBI:137740"/>
        <dbReference type="ChEBI" id="CHEBI:137748"/>
        <dbReference type="EC" id="2.3.1.191"/>
    </reaction>
</comment>
<keyword evidence="3 7" id="KW-0808">Transferase</keyword>
<evidence type="ECO:0000313" key="9">
    <source>
        <dbReference type="EMBL" id="ADU97214.1"/>
    </source>
</evidence>
<dbReference type="AlphaFoldDB" id="E8T305"/>
<evidence type="ECO:0000256" key="3">
    <source>
        <dbReference type="ARBA" id="ARBA00022679"/>
    </source>
</evidence>
<keyword evidence="5 7" id="KW-0443">Lipid metabolism</keyword>
<evidence type="ECO:0000256" key="6">
    <source>
        <dbReference type="ARBA" id="ARBA00023315"/>
    </source>
</evidence>
<evidence type="ECO:0000259" key="8">
    <source>
        <dbReference type="Pfam" id="PF04613"/>
    </source>
</evidence>
<keyword evidence="2 7" id="KW-0441">Lipid A biosynthesis</keyword>
<dbReference type="Pfam" id="PF00132">
    <property type="entry name" value="Hexapep"/>
    <property type="match status" value="2"/>
</dbReference>
<reference evidence="9" key="1">
    <citation type="submission" date="2011-01" db="EMBL/GenBank/DDBJ databases">
        <title>Complete sequence of chromosome of Thermovibrio ammonificans HB-1.</title>
        <authorList>
            <consortium name="US DOE Joint Genome Institute"/>
            <person name="Lucas S."/>
            <person name="Copeland A."/>
            <person name="Lapidus A."/>
            <person name="Cheng J.-F."/>
            <person name="Goodwin L."/>
            <person name="Pitluck S."/>
            <person name="Davenport K."/>
            <person name="Detter J.C."/>
            <person name="Han C."/>
            <person name="Tapia R."/>
            <person name="Land M."/>
            <person name="Hauser L."/>
            <person name="Kyrpides N."/>
            <person name="Ivanova N."/>
            <person name="Ovchinnikova G."/>
            <person name="Vetriani C."/>
            <person name="Woyke T."/>
        </authorList>
    </citation>
    <scope>NUCLEOTIDE SEQUENCE [LARGE SCALE GENOMIC DNA]</scope>
    <source>
        <strain evidence="9">HB-1</strain>
    </source>
</reference>
<gene>
    <name evidence="7" type="primary">lpxD</name>
    <name evidence="9" type="ordered locus">Theam_1250</name>
</gene>
<evidence type="ECO:0000256" key="5">
    <source>
        <dbReference type="ARBA" id="ARBA00023098"/>
    </source>
</evidence>
<dbReference type="GO" id="GO:0103118">
    <property type="term" value="F:UDP-3-O-[(3R)-3-hydroxyacyl]-glucosamine N-acyltransferase activity"/>
    <property type="evidence" value="ECO:0007669"/>
    <property type="project" value="UniProtKB-EC"/>
</dbReference>
<comment type="function">
    <text evidence="7">Catalyzes the N-acylation of UDP-3-O-acylglucosamine using 3-hydroxyacyl-ACP as the acyl donor. Is involved in the biosynthesis of lipid A, a phosphorylated glycolipid that anchors the lipopolysaccharide to the outer membrane of the cell.</text>
</comment>
<keyword evidence="6 7" id="KW-0012">Acyltransferase</keyword>
<dbReference type="EMBL" id="CP002444">
    <property type="protein sequence ID" value="ADU97214.1"/>
    <property type="molecule type" value="Genomic_DNA"/>
</dbReference>
<dbReference type="InterPro" id="IPR007691">
    <property type="entry name" value="LpxD"/>
</dbReference>
<dbReference type="GO" id="GO:0016410">
    <property type="term" value="F:N-acyltransferase activity"/>
    <property type="evidence" value="ECO:0007669"/>
    <property type="project" value="InterPro"/>
</dbReference>
<dbReference type="eggNOG" id="COG1044">
    <property type="taxonomic scope" value="Bacteria"/>
</dbReference>
<evidence type="ECO:0000256" key="1">
    <source>
        <dbReference type="ARBA" id="ARBA00022516"/>
    </source>
</evidence>
<sequence>MRLGEIAQVLGCRVIGDDSVTIKGVAEIHSAGPGQITFLTNPKYRKFLKSTKASAVLVGEPIEGLELPQLVCKEPYVAFAKLLDLFNPETLPAPGVSDSAHICEGVEIGKDCYIGPNVYIGEGTVIGREVYLFPGVYVGRNCRIGDGTVLFPGVKIYDRVKIGRAVRIHAGAVVGSDGFGYAFSKEEKKIYKIPQTGGVVIEDLVEIGANTTIDRGTIGDTVIGEGTKIDNLVQIGHNVKIGRYCFIVSQVGISGSTKIGDFVTLAGKVGVAGHIEIASNVTVAAKAGITKSIKEPGTYAGFPARPYKEWRRIQALVDRLPELYQKIKELARVIKR</sequence>
<comment type="subunit">
    <text evidence="7">Homotrimer.</text>
</comment>
<feature type="domain" description="UDP-3-O-[3-hydroxymyristoyl] glucosamine N-acyltransferase non-repeat region" evidence="8">
    <location>
        <begin position="20"/>
        <end position="85"/>
    </location>
</feature>
<dbReference type="InterPro" id="IPR011004">
    <property type="entry name" value="Trimer_LpxA-like_sf"/>
</dbReference>
<proteinExistence type="inferred from homology"/>
<evidence type="ECO:0000256" key="2">
    <source>
        <dbReference type="ARBA" id="ARBA00022556"/>
    </source>
</evidence>
<dbReference type="Proteomes" id="UP000006362">
    <property type="component" value="Chromosome"/>
</dbReference>
<dbReference type="RefSeq" id="WP_013538000.1">
    <property type="nucleotide sequence ID" value="NC_014926.1"/>
</dbReference>
<dbReference type="OrthoDB" id="9784739at2"/>
<dbReference type="PANTHER" id="PTHR43378">
    <property type="entry name" value="UDP-3-O-ACYLGLUCOSAMINE N-ACYLTRANSFERASE"/>
    <property type="match status" value="1"/>
</dbReference>
<dbReference type="SUPFAM" id="SSF51161">
    <property type="entry name" value="Trimeric LpxA-like enzymes"/>
    <property type="match status" value="1"/>
</dbReference>
<evidence type="ECO:0000256" key="4">
    <source>
        <dbReference type="ARBA" id="ARBA00022737"/>
    </source>
</evidence>
<dbReference type="HAMAP" id="MF_00523">
    <property type="entry name" value="LpxD"/>
    <property type="match status" value="1"/>
</dbReference>
<keyword evidence="4 7" id="KW-0677">Repeat</keyword>
<accession>E8T305</accession>
<dbReference type="KEGG" id="tam:Theam_1250"/>
<keyword evidence="1 7" id="KW-0444">Lipid biosynthesis</keyword>
<protein>
    <recommendedName>
        <fullName evidence="7">UDP-3-O-acylglucosamine N-acyltransferase</fullName>
        <ecNumber evidence="7">2.3.1.191</ecNumber>
    </recommendedName>
</protein>
<dbReference type="Pfam" id="PF04613">
    <property type="entry name" value="LpxD"/>
    <property type="match status" value="1"/>
</dbReference>
<comment type="pathway">
    <text evidence="7">Bacterial outer membrane biogenesis; LPS lipid A biosynthesis.</text>
</comment>
<dbReference type="Pfam" id="PF14602">
    <property type="entry name" value="Hexapep_2"/>
    <property type="match status" value="1"/>
</dbReference>
<feature type="active site" description="Proton acceptor" evidence="7">
    <location>
        <position position="237"/>
    </location>
</feature>
<dbReference type="Gene3D" id="3.40.1390.10">
    <property type="entry name" value="MurE/MurF, N-terminal domain"/>
    <property type="match status" value="1"/>
</dbReference>
<comment type="similarity">
    <text evidence="7">Belongs to the transferase hexapeptide repeat family. LpxD subfamily.</text>
</comment>
<dbReference type="STRING" id="648996.Theam_1250"/>
<dbReference type="InterPro" id="IPR001451">
    <property type="entry name" value="Hexapep"/>
</dbReference>
<dbReference type="GO" id="GO:0016020">
    <property type="term" value="C:membrane"/>
    <property type="evidence" value="ECO:0007669"/>
    <property type="project" value="GOC"/>
</dbReference>
<keyword evidence="10" id="KW-1185">Reference proteome</keyword>
<dbReference type="NCBIfam" id="TIGR01853">
    <property type="entry name" value="lipid_A_lpxD"/>
    <property type="match status" value="1"/>
</dbReference>
<dbReference type="EC" id="2.3.1.191" evidence="7"/>